<dbReference type="AlphaFoldDB" id="A0A9N9NL89"/>
<evidence type="ECO:0000256" key="1">
    <source>
        <dbReference type="SAM" id="MobiDB-lite"/>
    </source>
</evidence>
<dbReference type="InterPro" id="IPR001138">
    <property type="entry name" value="Zn2Cys6_DnaBD"/>
</dbReference>
<dbReference type="SUPFAM" id="SSF57701">
    <property type="entry name" value="Zn2/Cys6 DNA-binding domain"/>
    <property type="match status" value="1"/>
</dbReference>
<proteinExistence type="predicted"/>
<dbReference type="GO" id="GO:0008270">
    <property type="term" value="F:zinc ion binding"/>
    <property type="evidence" value="ECO:0007669"/>
    <property type="project" value="InterPro"/>
</dbReference>
<gene>
    <name evidence="3" type="ORF">DERYTH_LOCUS16119</name>
</gene>
<evidence type="ECO:0000259" key="2">
    <source>
        <dbReference type="PROSITE" id="PS50048"/>
    </source>
</evidence>
<dbReference type="Gene3D" id="4.10.240.10">
    <property type="entry name" value="Zn(2)-C6 fungal-type DNA-binding domain"/>
    <property type="match status" value="1"/>
</dbReference>
<sequence length="212" mass="24093">MGDKRGKYVARACIRCKEKKIKCQKDGGPYCEACRSCIENGLECVQQGDAKKRGPKPQPSTAQEPHLSQNNISENVRHDVSEYQSLMIMINGDNGEYYDGWRQSSRLHETNQNGQIFSMDCRASMATFQVSIDDVSPQKKLSETFMLNGGNSNSNFYPQHWLNDDIQYIAESCKSSMAMSQKHLEQISEDPSFQKPTSENIQNGIEFIDYRP</sequence>
<organism evidence="3 4">
    <name type="scientific">Dentiscutata erythropus</name>
    <dbReference type="NCBI Taxonomy" id="1348616"/>
    <lineage>
        <taxon>Eukaryota</taxon>
        <taxon>Fungi</taxon>
        <taxon>Fungi incertae sedis</taxon>
        <taxon>Mucoromycota</taxon>
        <taxon>Glomeromycotina</taxon>
        <taxon>Glomeromycetes</taxon>
        <taxon>Diversisporales</taxon>
        <taxon>Gigasporaceae</taxon>
        <taxon>Dentiscutata</taxon>
    </lineage>
</organism>
<accession>A0A9N9NL89</accession>
<dbReference type="SMART" id="SM00066">
    <property type="entry name" value="GAL4"/>
    <property type="match status" value="1"/>
</dbReference>
<evidence type="ECO:0000313" key="4">
    <source>
        <dbReference type="Proteomes" id="UP000789405"/>
    </source>
</evidence>
<dbReference type="GO" id="GO:0000981">
    <property type="term" value="F:DNA-binding transcription factor activity, RNA polymerase II-specific"/>
    <property type="evidence" value="ECO:0007669"/>
    <property type="project" value="InterPro"/>
</dbReference>
<feature type="region of interest" description="Disordered" evidence="1">
    <location>
        <begin position="48"/>
        <end position="75"/>
    </location>
</feature>
<dbReference type="Pfam" id="PF00172">
    <property type="entry name" value="Zn_clus"/>
    <property type="match status" value="1"/>
</dbReference>
<feature type="compositionally biased region" description="Polar residues" evidence="1">
    <location>
        <begin position="59"/>
        <end position="74"/>
    </location>
</feature>
<feature type="domain" description="Zn(2)-C6 fungal-type" evidence="2">
    <location>
        <begin position="12"/>
        <end position="46"/>
    </location>
</feature>
<dbReference type="EMBL" id="CAJVPY010013725">
    <property type="protein sequence ID" value="CAG8742350.1"/>
    <property type="molecule type" value="Genomic_DNA"/>
</dbReference>
<dbReference type="CDD" id="cd00067">
    <property type="entry name" value="GAL4"/>
    <property type="match status" value="1"/>
</dbReference>
<dbReference type="PROSITE" id="PS00463">
    <property type="entry name" value="ZN2_CY6_FUNGAL_1"/>
    <property type="match status" value="1"/>
</dbReference>
<evidence type="ECO:0000313" key="3">
    <source>
        <dbReference type="EMBL" id="CAG8742350.1"/>
    </source>
</evidence>
<name>A0A9N9NL89_9GLOM</name>
<dbReference type="OrthoDB" id="4161332at2759"/>
<reference evidence="3" key="1">
    <citation type="submission" date="2021-06" db="EMBL/GenBank/DDBJ databases">
        <authorList>
            <person name="Kallberg Y."/>
            <person name="Tangrot J."/>
            <person name="Rosling A."/>
        </authorList>
    </citation>
    <scope>NUCLEOTIDE SEQUENCE</scope>
    <source>
        <strain evidence="3">MA453B</strain>
    </source>
</reference>
<comment type="caution">
    <text evidence="3">The sequence shown here is derived from an EMBL/GenBank/DDBJ whole genome shotgun (WGS) entry which is preliminary data.</text>
</comment>
<dbReference type="PROSITE" id="PS50048">
    <property type="entry name" value="ZN2_CY6_FUNGAL_2"/>
    <property type="match status" value="1"/>
</dbReference>
<keyword evidence="4" id="KW-1185">Reference proteome</keyword>
<dbReference type="InterPro" id="IPR036864">
    <property type="entry name" value="Zn2-C6_fun-type_DNA-bd_sf"/>
</dbReference>
<protein>
    <submittedName>
        <fullName evidence="3">20468_t:CDS:1</fullName>
    </submittedName>
</protein>
<dbReference type="Proteomes" id="UP000789405">
    <property type="component" value="Unassembled WGS sequence"/>
</dbReference>